<accession>A0A6J1WZP6</accession>
<comment type="similarity">
    <text evidence="2 13">Belongs to the integrin alpha chain family.</text>
</comment>
<dbReference type="SUPFAM" id="SSF69179">
    <property type="entry name" value="Integrin domains"/>
    <property type="match status" value="3"/>
</dbReference>
<keyword evidence="9 13" id="KW-0472">Membrane</keyword>
<dbReference type="KEGG" id="gmw:113520835"/>
<evidence type="ECO:0000313" key="18">
    <source>
        <dbReference type="RefSeq" id="XP_026762047.2"/>
    </source>
</evidence>
<evidence type="ECO:0000256" key="9">
    <source>
        <dbReference type="ARBA" id="ARBA00023136"/>
    </source>
</evidence>
<dbReference type="InterPro" id="IPR028994">
    <property type="entry name" value="Integrin_alpha_N"/>
</dbReference>
<evidence type="ECO:0000256" key="11">
    <source>
        <dbReference type="ARBA" id="ARBA00023180"/>
    </source>
</evidence>
<evidence type="ECO:0000256" key="5">
    <source>
        <dbReference type="ARBA" id="ARBA00022737"/>
    </source>
</evidence>
<protein>
    <submittedName>
        <fullName evidence="18">Integrin alpha-PS1 isoform X1</fullName>
    </submittedName>
</protein>
<keyword evidence="10 13" id="KW-0675">Receptor</keyword>
<dbReference type="Pfam" id="PF01839">
    <property type="entry name" value="FG-GAP"/>
    <property type="match status" value="3"/>
</dbReference>
<dbReference type="InterPro" id="IPR048286">
    <property type="entry name" value="Integrin_alpha_Ig-like_3"/>
</dbReference>
<dbReference type="Gene3D" id="2.60.40.1530">
    <property type="entry name" value="ntegrin, alpha v. Chain A, domain 4"/>
    <property type="match status" value="1"/>
</dbReference>
<dbReference type="GO" id="GO:0048513">
    <property type="term" value="P:animal organ development"/>
    <property type="evidence" value="ECO:0007669"/>
    <property type="project" value="UniProtKB-ARBA"/>
</dbReference>
<feature type="domain" description="Integrin alpha second immunoglobulin-like" evidence="15">
    <location>
        <begin position="636"/>
        <end position="768"/>
    </location>
</feature>
<dbReference type="Pfam" id="PF20806">
    <property type="entry name" value="Integrin_A_Ig_3"/>
    <property type="match status" value="1"/>
</dbReference>
<keyword evidence="6 13" id="KW-0130">Cell adhesion</keyword>
<dbReference type="PANTHER" id="PTHR23220:SF122">
    <property type="entry name" value="INTEGRIN ALPHA-PS1"/>
    <property type="match status" value="1"/>
</dbReference>
<dbReference type="GeneID" id="113520835"/>
<dbReference type="Pfam" id="PF08441">
    <property type="entry name" value="Integrin_A_Ig_1"/>
    <property type="match status" value="1"/>
</dbReference>
<evidence type="ECO:0000256" key="3">
    <source>
        <dbReference type="ARBA" id="ARBA00022692"/>
    </source>
</evidence>
<keyword evidence="8 13" id="KW-0401">Integrin</keyword>
<dbReference type="InterPro" id="IPR048285">
    <property type="entry name" value="Integrin_alpha_Ig-like_2"/>
</dbReference>
<dbReference type="InParanoid" id="A0A6J1WZP6"/>
<organism evidence="17 18">
    <name type="scientific">Galleria mellonella</name>
    <name type="common">Greater wax moth</name>
    <dbReference type="NCBI Taxonomy" id="7137"/>
    <lineage>
        <taxon>Eukaryota</taxon>
        <taxon>Metazoa</taxon>
        <taxon>Ecdysozoa</taxon>
        <taxon>Arthropoda</taxon>
        <taxon>Hexapoda</taxon>
        <taxon>Insecta</taxon>
        <taxon>Pterygota</taxon>
        <taxon>Neoptera</taxon>
        <taxon>Endopterygota</taxon>
        <taxon>Lepidoptera</taxon>
        <taxon>Glossata</taxon>
        <taxon>Ditrysia</taxon>
        <taxon>Pyraloidea</taxon>
        <taxon>Pyralidae</taxon>
        <taxon>Galleriinae</taxon>
        <taxon>Galleria</taxon>
    </lineage>
</organism>
<feature type="repeat" description="FG-GAP" evidence="12">
    <location>
        <begin position="307"/>
        <end position="366"/>
    </location>
</feature>
<dbReference type="InterPro" id="IPR013649">
    <property type="entry name" value="Integrin_alpha_Ig-like_1"/>
</dbReference>
<dbReference type="InterPro" id="IPR032695">
    <property type="entry name" value="Integrin_dom_sf"/>
</dbReference>
<evidence type="ECO:0000256" key="8">
    <source>
        <dbReference type="ARBA" id="ARBA00023037"/>
    </source>
</evidence>
<dbReference type="PANTHER" id="PTHR23220">
    <property type="entry name" value="INTEGRIN ALPHA"/>
    <property type="match status" value="1"/>
</dbReference>
<dbReference type="SUPFAM" id="SSF69318">
    <property type="entry name" value="Integrin alpha N-terminal domain"/>
    <property type="match status" value="1"/>
</dbReference>
<dbReference type="InterPro" id="IPR013519">
    <property type="entry name" value="Int_alpha_beta-p"/>
</dbReference>
<keyword evidence="11" id="KW-0325">Glycoprotein</keyword>
<evidence type="ECO:0000256" key="4">
    <source>
        <dbReference type="ARBA" id="ARBA00022729"/>
    </source>
</evidence>
<dbReference type="RefSeq" id="XP_026762047.2">
    <property type="nucleotide sequence ID" value="XM_026906246.3"/>
</dbReference>
<dbReference type="PRINTS" id="PR01185">
    <property type="entry name" value="INTEGRINA"/>
</dbReference>
<evidence type="ECO:0000259" key="15">
    <source>
        <dbReference type="Pfam" id="PF20805"/>
    </source>
</evidence>
<reference evidence="18" key="1">
    <citation type="submission" date="2025-08" db="UniProtKB">
        <authorList>
            <consortium name="RefSeq"/>
        </authorList>
    </citation>
    <scope>IDENTIFICATION</scope>
    <source>
        <tissue evidence="18">Whole larvae</tissue>
    </source>
</reference>
<sequence length="1114" mass="124193">MMAAKIRCGGVIFFCILFGVHTFNLEPRIPVIKYGEAGSYFGFSVAEHLTFNSDGSKTSWLLVGAPLGQNLQPNITQSGALFKCGLTPAEWDCQQVITDGKSTKYGKIVSNPEGYNLTQPHSDEQKKGQWLGVSVRSQGPGKKAVVCAHRYIRKVLEAQYGQGLCYTLSNELKLIDAWEPCRGRSVAREHEEFGFCQVGTSSSLLDDDTLVMGSPGPYTWRGTLFVSDAKDDLLERDNTVYLAPVEDGQSPVEKYSYLGMSVIGAKFFDAKSSYAAGAPRSHGTGQVVFFSKREIQNWTLTNVNFLGLKHIIDGEQFGSSFGYEVSAADVNGDGLPDLLVGAPFYFSRDTGGAVYLYLNMQYTFKSKYDVKLTGKPESQFGISIANAGDLNKDGCEDVAIGSPYAGNGIVYIYLGDRKNGLNTKPDQVIEAEDLPRYMKTFGYSLSGGTDLDGNGYPDLLVGAYENSSVALIRTRPIIDIQTWVVPKIVNIDPTQQSCDKNPESNNTCFYFQACCIIRSLVESTENKIHKLNYVIEAETFANERKFSRIFFHFEKTNIVNGTIILGKDIEYCIEHIAYLKNNTRDIQTPIRIRLTYILEHVQPQYSTYGVLPNIDEYPVLNATATTTFSASFLNDCGEDGICNSDLVVYPVLLLPKADDKSYALILGEEEEIKLAVDVNNNGDSAYEAQLFVQHSPNLHYIAANITDKRLICGSVNKTLVSCMLENPFKQQPEGTPPIILRFDARALEDSDPSVSFTVWANSTSKELYPDKTPEEVKALVIKNAELPIHGVARPEQVFYGGEVKGESAMTYFDDIGPAVVHTYQVSNEGRWRVPAVQVRINWPHEVQSNEPRGKWLLYPENITAIDEETGHIHGKCFAQEDELNPLKLKSRPGLAEPLLENLKMDPMLKSGKHAMRSSDRRHNYTKKAYSYSSAVENRVRRRRASDIVATAEAYNDDGQRKYIETMSCAKKTAKCILFQCIIYPLARKQSVSITIRARLWNSTLIEEYPRVSYVGIVSSASVDIPDHYNIYQVSSDNTATVVTIAYPDLQISKATEVPLWVIIISVIIGLIVLVLLIIFLWKLGFFKRSRPDPTLSGNLEKNNHEASPLFDHNR</sequence>
<feature type="repeat" description="FG-GAP" evidence="12">
    <location>
        <begin position="116"/>
        <end position="177"/>
    </location>
</feature>
<evidence type="ECO:0000259" key="16">
    <source>
        <dbReference type="Pfam" id="PF20806"/>
    </source>
</evidence>
<evidence type="ECO:0000256" key="10">
    <source>
        <dbReference type="ARBA" id="ARBA00023170"/>
    </source>
</evidence>
<name>A0A6J1WZP6_GALME</name>
<evidence type="ECO:0000259" key="14">
    <source>
        <dbReference type="Pfam" id="PF08441"/>
    </source>
</evidence>
<dbReference type="GO" id="GO:0007160">
    <property type="term" value="P:cell-matrix adhesion"/>
    <property type="evidence" value="ECO:0007669"/>
    <property type="project" value="TreeGrafter"/>
</dbReference>
<dbReference type="Gene3D" id="2.60.40.1460">
    <property type="entry name" value="Integrin domains. Chain A, domain 2"/>
    <property type="match status" value="1"/>
</dbReference>
<dbReference type="PROSITE" id="PS51470">
    <property type="entry name" value="FG_GAP"/>
    <property type="match status" value="6"/>
</dbReference>
<dbReference type="SMART" id="SM00191">
    <property type="entry name" value="Int_alpha"/>
    <property type="match status" value="5"/>
</dbReference>
<dbReference type="InterPro" id="IPR013517">
    <property type="entry name" value="FG-GAP"/>
</dbReference>
<dbReference type="Pfam" id="PF20805">
    <property type="entry name" value="Integrin_A_Ig_2"/>
    <property type="match status" value="1"/>
</dbReference>
<dbReference type="AlphaFoldDB" id="A0A6J1WZP6"/>
<proteinExistence type="inferred from homology"/>
<dbReference type="InterPro" id="IPR000413">
    <property type="entry name" value="Integrin_alpha"/>
</dbReference>
<evidence type="ECO:0000256" key="7">
    <source>
        <dbReference type="ARBA" id="ARBA00022989"/>
    </source>
</evidence>
<keyword evidence="7 13" id="KW-1133">Transmembrane helix</keyword>
<dbReference type="Gene3D" id="1.20.5.930">
    <property type="entry name" value="Bicelle-embedded integrin alpha(iib) transmembrane segment"/>
    <property type="match status" value="1"/>
</dbReference>
<dbReference type="InterPro" id="IPR018184">
    <property type="entry name" value="Integrin_alpha_C_CS"/>
</dbReference>
<dbReference type="GO" id="GO:0005178">
    <property type="term" value="F:integrin binding"/>
    <property type="evidence" value="ECO:0007669"/>
    <property type="project" value="TreeGrafter"/>
</dbReference>
<feature type="transmembrane region" description="Helical" evidence="13">
    <location>
        <begin position="1059"/>
        <end position="1081"/>
    </location>
</feature>
<keyword evidence="5" id="KW-0677">Repeat</keyword>
<keyword evidence="4 13" id="KW-0732">Signal</keyword>
<dbReference type="Gene3D" id="2.60.40.1510">
    <property type="entry name" value="ntegrin, alpha v. Chain A, domain 3"/>
    <property type="match status" value="1"/>
</dbReference>
<feature type="domain" description="Integrin alpha first immunoglubulin-like" evidence="14">
    <location>
        <begin position="474"/>
        <end position="628"/>
    </location>
</feature>
<evidence type="ECO:0000256" key="1">
    <source>
        <dbReference type="ARBA" id="ARBA00004479"/>
    </source>
</evidence>
<dbReference type="GO" id="GO:0009897">
    <property type="term" value="C:external side of plasma membrane"/>
    <property type="evidence" value="ECO:0007669"/>
    <property type="project" value="TreeGrafter"/>
</dbReference>
<feature type="chain" id="PRO_5044949537" evidence="13">
    <location>
        <begin position="23"/>
        <end position="1114"/>
    </location>
</feature>
<feature type="repeat" description="FG-GAP" evidence="12">
    <location>
        <begin position="367"/>
        <end position="422"/>
    </location>
</feature>
<gene>
    <name evidence="18" type="primary">LOC113520835</name>
</gene>
<dbReference type="FunCoup" id="A0A6J1WZP6">
    <property type="interactions" value="184"/>
</dbReference>
<dbReference type="GO" id="GO:0033627">
    <property type="term" value="P:cell adhesion mediated by integrin"/>
    <property type="evidence" value="ECO:0007669"/>
    <property type="project" value="TreeGrafter"/>
</dbReference>
<keyword evidence="17" id="KW-1185">Reference proteome</keyword>
<dbReference type="PROSITE" id="PS00242">
    <property type="entry name" value="INTEGRIN_ALPHA"/>
    <property type="match status" value="1"/>
</dbReference>
<evidence type="ECO:0000256" key="12">
    <source>
        <dbReference type="PROSITE-ProRule" id="PRU00803"/>
    </source>
</evidence>
<feature type="repeat" description="FG-GAP" evidence="12">
    <location>
        <begin position="427"/>
        <end position="487"/>
    </location>
</feature>
<dbReference type="GO" id="GO:0008305">
    <property type="term" value="C:integrin complex"/>
    <property type="evidence" value="ECO:0007669"/>
    <property type="project" value="InterPro"/>
</dbReference>
<dbReference type="Gene3D" id="2.130.10.130">
    <property type="entry name" value="Integrin alpha, N-terminal"/>
    <property type="match status" value="1"/>
</dbReference>
<dbReference type="Proteomes" id="UP001652740">
    <property type="component" value="Unplaced"/>
</dbReference>
<evidence type="ECO:0000256" key="13">
    <source>
        <dbReference type="RuleBase" id="RU003762"/>
    </source>
</evidence>
<comment type="subcellular location">
    <subcellularLocation>
        <location evidence="1 13">Membrane</location>
        <topology evidence="1 13">Single-pass type I membrane protein</topology>
    </subcellularLocation>
</comment>
<dbReference type="GO" id="GO:0007157">
    <property type="term" value="P:heterophilic cell-cell adhesion via plasma membrane cell adhesion molecules"/>
    <property type="evidence" value="ECO:0007669"/>
    <property type="project" value="UniProtKB-ARBA"/>
</dbReference>
<feature type="signal peptide" evidence="13">
    <location>
        <begin position="1"/>
        <end position="22"/>
    </location>
</feature>
<dbReference type="GO" id="GO:0007229">
    <property type="term" value="P:integrin-mediated signaling pathway"/>
    <property type="evidence" value="ECO:0007669"/>
    <property type="project" value="UniProtKB-KW"/>
</dbReference>
<keyword evidence="3 13" id="KW-0812">Transmembrane</keyword>
<evidence type="ECO:0000256" key="2">
    <source>
        <dbReference type="ARBA" id="ARBA00008054"/>
    </source>
</evidence>
<feature type="domain" description="Integrin alpha third immunoglobulin-like" evidence="16">
    <location>
        <begin position="787"/>
        <end position="1044"/>
    </location>
</feature>
<feature type="repeat" description="FG-GAP" evidence="12">
    <location>
        <begin position="28"/>
        <end position="93"/>
    </location>
</feature>
<feature type="repeat" description="FG-GAP" evidence="12">
    <location>
        <begin position="184"/>
        <end position="236"/>
    </location>
</feature>
<evidence type="ECO:0000313" key="17">
    <source>
        <dbReference type="Proteomes" id="UP001652740"/>
    </source>
</evidence>
<evidence type="ECO:0000256" key="6">
    <source>
        <dbReference type="ARBA" id="ARBA00022889"/>
    </source>
</evidence>